<evidence type="ECO:0000313" key="2">
    <source>
        <dbReference type="EMBL" id="MXP43059.1"/>
    </source>
</evidence>
<protein>
    <submittedName>
        <fullName evidence="2">Helix-turn-helix domain-containing protein</fullName>
    </submittedName>
</protein>
<dbReference type="Gene3D" id="1.10.238.160">
    <property type="match status" value="1"/>
</dbReference>
<evidence type="ECO:0000313" key="3">
    <source>
        <dbReference type="Proteomes" id="UP000431922"/>
    </source>
</evidence>
<accession>A0A845B602</accession>
<dbReference type="Proteomes" id="UP000431922">
    <property type="component" value="Unassembled WGS sequence"/>
</dbReference>
<dbReference type="NCBIfam" id="TIGR01764">
    <property type="entry name" value="excise"/>
    <property type="match status" value="1"/>
</dbReference>
<keyword evidence="3" id="KW-1185">Reference proteome</keyword>
<comment type="caution">
    <text evidence="2">The sequence shown here is derived from an EMBL/GenBank/DDBJ whole genome shotgun (WGS) entry which is preliminary data.</text>
</comment>
<proteinExistence type="predicted"/>
<evidence type="ECO:0000259" key="1">
    <source>
        <dbReference type="Pfam" id="PF12728"/>
    </source>
</evidence>
<sequence>MPRLLDVPTVCQITSLSVSRIYCLIAEGELRRVKIGRKALFVEAEIRAWLEAKIDASPVRQSATA</sequence>
<gene>
    <name evidence="2" type="ORF">GRI65_01160</name>
</gene>
<dbReference type="Pfam" id="PF12728">
    <property type="entry name" value="HTH_17"/>
    <property type="match status" value="1"/>
</dbReference>
<dbReference type="AlphaFoldDB" id="A0A845B602"/>
<name>A0A845B602_9SPHN</name>
<dbReference type="GO" id="GO:0003677">
    <property type="term" value="F:DNA binding"/>
    <property type="evidence" value="ECO:0007669"/>
    <property type="project" value="InterPro"/>
</dbReference>
<organism evidence="2 3">
    <name type="scientific">Allopontixanthobacter sediminis</name>
    <dbReference type="NCBI Taxonomy" id="1689985"/>
    <lineage>
        <taxon>Bacteria</taxon>
        <taxon>Pseudomonadati</taxon>
        <taxon>Pseudomonadota</taxon>
        <taxon>Alphaproteobacteria</taxon>
        <taxon>Sphingomonadales</taxon>
        <taxon>Erythrobacteraceae</taxon>
        <taxon>Allopontixanthobacter</taxon>
    </lineage>
</organism>
<feature type="domain" description="Helix-turn-helix" evidence="1">
    <location>
        <begin position="4"/>
        <end position="52"/>
    </location>
</feature>
<dbReference type="InterPro" id="IPR041657">
    <property type="entry name" value="HTH_17"/>
</dbReference>
<dbReference type="InterPro" id="IPR010093">
    <property type="entry name" value="SinI_DNA-bd"/>
</dbReference>
<dbReference type="EMBL" id="WTYL01000001">
    <property type="protein sequence ID" value="MXP43059.1"/>
    <property type="molecule type" value="Genomic_DNA"/>
</dbReference>
<reference evidence="2 3" key="1">
    <citation type="submission" date="2019-12" db="EMBL/GenBank/DDBJ databases">
        <title>Genomic-based taxomic classification of the family Erythrobacteraceae.</title>
        <authorList>
            <person name="Xu L."/>
        </authorList>
    </citation>
    <scope>NUCLEOTIDE SEQUENCE [LARGE SCALE GENOMIC DNA]</scope>
    <source>
        <strain evidence="2 3">KCTC 42453</strain>
    </source>
</reference>
<dbReference type="OrthoDB" id="7874861at2"/>